<evidence type="ECO:0000256" key="2">
    <source>
        <dbReference type="ARBA" id="ARBA00022517"/>
    </source>
</evidence>
<comment type="function">
    <text evidence="3">Required for maturation of 30S ribosomal subunits.</text>
</comment>
<name>A0ABR6WVV5_9FIRM</name>
<evidence type="ECO:0000259" key="4">
    <source>
        <dbReference type="Pfam" id="PF02576"/>
    </source>
</evidence>
<dbReference type="InterPro" id="IPR028998">
    <property type="entry name" value="RimP_C"/>
</dbReference>
<dbReference type="RefSeq" id="WP_186842246.1">
    <property type="nucleotide sequence ID" value="NZ_WJBC01000009.1"/>
</dbReference>
<dbReference type="InterPro" id="IPR028989">
    <property type="entry name" value="RimP_N"/>
</dbReference>
<evidence type="ECO:0000259" key="5">
    <source>
        <dbReference type="Pfam" id="PF17384"/>
    </source>
</evidence>
<feature type="domain" description="Ribosome maturation factor RimP N-terminal" evidence="4">
    <location>
        <begin position="13"/>
        <end position="85"/>
    </location>
</feature>
<dbReference type="Pfam" id="PF02576">
    <property type="entry name" value="RimP_N"/>
    <property type="match status" value="1"/>
</dbReference>
<comment type="caution">
    <text evidence="6">The sequence shown here is derived from an EMBL/GenBank/DDBJ whole genome shotgun (WGS) entry which is preliminary data.</text>
</comment>
<protein>
    <recommendedName>
        <fullName evidence="3">Ribosome maturation factor RimP</fullName>
    </recommendedName>
</protein>
<gene>
    <name evidence="3" type="primary">rimP</name>
    <name evidence="6" type="ORF">GH808_07945</name>
</gene>
<keyword evidence="1 3" id="KW-0963">Cytoplasm</keyword>
<evidence type="ECO:0000313" key="6">
    <source>
        <dbReference type="EMBL" id="MBC3804361.1"/>
    </source>
</evidence>
<comment type="subcellular location">
    <subcellularLocation>
        <location evidence="3">Cytoplasm</location>
    </subcellularLocation>
</comment>
<evidence type="ECO:0000313" key="7">
    <source>
        <dbReference type="Proteomes" id="UP000603234"/>
    </source>
</evidence>
<accession>A0ABR6WVV5</accession>
<dbReference type="SUPFAM" id="SSF74942">
    <property type="entry name" value="YhbC-like, C-terminal domain"/>
    <property type="match status" value="1"/>
</dbReference>
<dbReference type="Gene3D" id="3.30.300.70">
    <property type="entry name" value="RimP-like superfamily, N-terminal"/>
    <property type="match status" value="1"/>
</dbReference>
<organism evidence="6 7">
    <name type="scientific">Acetobacterium fimetarium</name>
    <dbReference type="NCBI Taxonomy" id="52691"/>
    <lineage>
        <taxon>Bacteria</taxon>
        <taxon>Bacillati</taxon>
        <taxon>Bacillota</taxon>
        <taxon>Clostridia</taxon>
        <taxon>Eubacteriales</taxon>
        <taxon>Eubacteriaceae</taxon>
        <taxon>Acetobacterium</taxon>
    </lineage>
</organism>
<reference evidence="6 7" key="1">
    <citation type="journal article" date="2020" name="mSystems">
        <title>Defining Genomic and Predicted Metabolic Features of the Acetobacterium Genus.</title>
        <authorList>
            <person name="Ross D.E."/>
            <person name="Marshall C.W."/>
            <person name="Gulliver D."/>
            <person name="May H.D."/>
            <person name="Norman R.S."/>
        </authorList>
    </citation>
    <scope>NUCLEOTIDE SEQUENCE [LARGE SCALE GENOMIC DNA]</scope>
    <source>
        <strain evidence="6 7">DSM 8238</strain>
    </source>
</reference>
<evidence type="ECO:0000256" key="1">
    <source>
        <dbReference type="ARBA" id="ARBA00022490"/>
    </source>
</evidence>
<proteinExistence type="inferred from homology"/>
<sequence length="163" mass="18384">MKKKSKEVFLEEMIAPVVEATGYELTDLTFEKGGKDWYLVLYIDSAAGISLDDCENVSRKVSEFLDGKDPIEQSYILEVSSPGVDRPLKKDRHFQQCIDQKIAIHLFAPLNGKKDFQGILKAYSPETLSLEIETGEVLELEMSKIAKANRVDELNFKPQPTAE</sequence>
<dbReference type="CDD" id="cd01734">
    <property type="entry name" value="YlxS_C"/>
    <property type="match status" value="1"/>
</dbReference>
<keyword evidence="2 3" id="KW-0690">Ribosome biogenesis</keyword>
<feature type="domain" description="Ribosome maturation factor RimP C-terminal" evidence="5">
    <location>
        <begin position="88"/>
        <end position="149"/>
    </location>
</feature>
<dbReference type="InterPro" id="IPR003728">
    <property type="entry name" value="Ribosome_maturation_RimP"/>
</dbReference>
<dbReference type="InterPro" id="IPR035956">
    <property type="entry name" value="RimP_N_sf"/>
</dbReference>
<dbReference type="Gene3D" id="2.30.30.180">
    <property type="entry name" value="Ribosome maturation factor RimP, C-terminal domain"/>
    <property type="match status" value="1"/>
</dbReference>
<dbReference type="Pfam" id="PF17384">
    <property type="entry name" value="DUF150_C"/>
    <property type="match status" value="1"/>
</dbReference>
<comment type="similarity">
    <text evidence="3">Belongs to the RimP family.</text>
</comment>
<dbReference type="PANTHER" id="PTHR33867">
    <property type="entry name" value="RIBOSOME MATURATION FACTOR RIMP"/>
    <property type="match status" value="1"/>
</dbReference>
<dbReference type="Proteomes" id="UP000603234">
    <property type="component" value="Unassembled WGS sequence"/>
</dbReference>
<dbReference type="SUPFAM" id="SSF75420">
    <property type="entry name" value="YhbC-like, N-terminal domain"/>
    <property type="match status" value="1"/>
</dbReference>
<dbReference type="HAMAP" id="MF_01077">
    <property type="entry name" value="RimP"/>
    <property type="match status" value="1"/>
</dbReference>
<keyword evidence="7" id="KW-1185">Reference proteome</keyword>
<dbReference type="EMBL" id="WJBC01000009">
    <property type="protein sequence ID" value="MBC3804361.1"/>
    <property type="molecule type" value="Genomic_DNA"/>
</dbReference>
<evidence type="ECO:0000256" key="3">
    <source>
        <dbReference type="HAMAP-Rule" id="MF_01077"/>
    </source>
</evidence>
<dbReference type="InterPro" id="IPR036847">
    <property type="entry name" value="RimP_C_sf"/>
</dbReference>
<dbReference type="PANTHER" id="PTHR33867:SF1">
    <property type="entry name" value="RIBOSOME MATURATION FACTOR RIMP"/>
    <property type="match status" value="1"/>
</dbReference>